<evidence type="ECO:0000313" key="2">
    <source>
        <dbReference type="Proteomes" id="UP001055105"/>
    </source>
</evidence>
<proteinExistence type="predicted"/>
<dbReference type="GO" id="GO:0003677">
    <property type="term" value="F:DNA binding"/>
    <property type="evidence" value="ECO:0007669"/>
    <property type="project" value="InterPro"/>
</dbReference>
<reference evidence="1" key="1">
    <citation type="submission" date="2022-01" db="EMBL/GenBank/DDBJ databases">
        <title>Novel bile acid biosynthetic pathways are enriched in the microbiome of centenarians.</title>
        <authorList>
            <person name="Sato Y."/>
            <person name="Atarashi K."/>
            <person name="Plichta R.D."/>
            <person name="Arai Y."/>
            <person name="Sasajima S."/>
            <person name="Kearney M.S."/>
            <person name="Suda W."/>
            <person name="Takeshita K."/>
            <person name="Sasaki T."/>
            <person name="Okamoto S."/>
            <person name="Skelly N.A."/>
            <person name="Okamura Y."/>
            <person name="Vlamakis H."/>
            <person name="Li Y."/>
            <person name="Tanoue T."/>
            <person name="Takei H."/>
            <person name="Nittono H."/>
            <person name="Narushima S."/>
            <person name="Irie J."/>
            <person name="Itoh H."/>
            <person name="Moriya K."/>
            <person name="Sugiura Y."/>
            <person name="Suematsu M."/>
            <person name="Moritoki N."/>
            <person name="Shibata S."/>
            <person name="Littman R.D."/>
            <person name="Fischbach A.M."/>
            <person name="Uwamino Y."/>
            <person name="Inoue T."/>
            <person name="Honda A."/>
            <person name="Hattori M."/>
            <person name="Murai T."/>
            <person name="Xavier J.R."/>
            <person name="Hirose N."/>
            <person name="Honda K."/>
        </authorList>
    </citation>
    <scope>NUCLEOTIDE SEQUENCE</scope>
    <source>
        <strain evidence="1">CE91-St16</strain>
    </source>
</reference>
<dbReference type="EMBL" id="BQOL01000002">
    <property type="protein sequence ID" value="GKI19914.1"/>
    <property type="molecule type" value="Genomic_DNA"/>
</dbReference>
<sequence length="60" mass="6973">MKEATRKTMFSSVRMDWATPMDFFNALDAEFHFTLDPCASPENAKCKKYYTERTNGLLQS</sequence>
<dbReference type="Pfam" id="PF05869">
    <property type="entry name" value="Dam"/>
    <property type="match status" value="1"/>
</dbReference>
<name>A0AA37NPE9_9BACT</name>
<dbReference type="InterPro" id="IPR008593">
    <property type="entry name" value="Dam_MeTrfase"/>
</dbReference>
<gene>
    <name evidence="1" type="ORF">CE91St16_28220</name>
</gene>
<evidence type="ECO:0000313" key="1">
    <source>
        <dbReference type="EMBL" id="GKI19914.1"/>
    </source>
</evidence>
<accession>A0AA37NPE9</accession>
<dbReference type="GO" id="GO:0009007">
    <property type="term" value="F:site-specific DNA-methyltransferase (adenine-specific) activity"/>
    <property type="evidence" value="ECO:0007669"/>
    <property type="project" value="InterPro"/>
</dbReference>
<dbReference type="GO" id="GO:0009307">
    <property type="term" value="P:DNA restriction-modification system"/>
    <property type="evidence" value="ECO:0007669"/>
    <property type="project" value="InterPro"/>
</dbReference>
<comment type="caution">
    <text evidence="1">The sequence shown here is derived from an EMBL/GenBank/DDBJ whole genome shotgun (WGS) entry which is preliminary data.</text>
</comment>
<dbReference type="AlphaFoldDB" id="A0AA37NPE9"/>
<protein>
    <submittedName>
        <fullName evidence="1">Uncharacterized protein</fullName>
    </submittedName>
</protein>
<dbReference type="Proteomes" id="UP001055105">
    <property type="component" value="Unassembled WGS sequence"/>
</dbReference>
<organism evidence="1 2">
    <name type="scientific">Alistipes finegoldii</name>
    <dbReference type="NCBI Taxonomy" id="214856"/>
    <lineage>
        <taxon>Bacteria</taxon>
        <taxon>Pseudomonadati</taxon>
        <taxon>Bacteroidota</taxon>
        <taxon>Bacteroidia</taxon>
        <taxon>Bacteroidales</taxon>
        <taxon>Rikenellaceae</taxon>
        <taxon>Alistipes</taxon>
    </lineage>
</organism>